<evidence type="ECO:0000313" key="2">
    <source>
        <dbReference type="EMBL" id="CAF0960739.1"/>
    </source>
</evidence>
<protein>
    <submittedName>
        <fullName evidence="2">Uncharacterized protein</fullName>
    </submittedName>
</protein>
<sequence>MNREVIINASIVSNYIVKLPRETLVNLNVIRPNNSLQQSQIQNVNSTESHQPTRRTRPNHITNSKPTRSIRPNHITNSKPTRSIRPNHISNSELAASQTDNQTARQIFFQRRISPERNNFHDDTRGLFNL</sequence>
<feature type="compositionally biased region" description="Polar residues" evidence="1">
    <location>
        <begin position="88"/>
        <end position="102"/>
    </location>
</feature>
<dbReference type="AlphaFoldDB" id="A0A814E378"/>
<gene>
    <name evidence="2" type="ORF">OXX778_LOCUS14434</name>
</gene>
<proteinExistence type="predicted"/>
<organism evidence="2 3">
    <name type="scientific">Brachionus calyciflorus</name>
    <dbReference type="NCBI Taxonomy" id="104777"/>
    <lineage>
        <taxon>Eukaryota</taxon>
        <taxon>Metazoa</taxon>
        <taxon>Spiralia</taxon>
        <taxon>Gnathifera</taxon>
        <taxon>Rotifera</taxon>
        <taxon>Eurotatoria</taxon>
        <taxon>Monogononta</taxon>
        <taxon>Pseudotrocha</taxon>
        <taxon>Ploima</taxon>
        <taxon>Brachionidae</taxon>
        <taxon>Brachionus</taxon>
    </lineage>
</organism>
<evidence type="ECO:0000256" key="1">
    <source>
        <dbReference type="SAM" id="MobiDB-lite"/>
    </source>
</evidence>
<accession>A0A814E378</accession>
<evidence type="ECO:0000313" key="3">
    <source>
        <dbReference type="Proteomes" id="UP000663879"/>
    </source>
</evidence>
<name>A0A814E378_9BILA</name>
<dbReference type="Proteomes" id="UP000663879">
    <property type="component" value="Unassembled WGS sequence"/>
</dbReference>
<keyword evidence="3" id="KW-1185">Reference proteome</keyword>
<dbReference type="EMBL" id="CAJNOC010002970">
    <property type="protein sequence ID" value="CAF0960739.1"/>
    <property type="molecule type" value="Genomic_DNA"/>
</dbReference>
<feature type="compositionally biased region" description="Polar residues" evidence="1">
    <location>
        <begin position="38"/>
        <end position="50"/>
    </location>
</feature>
<feature type="region of interest" description="Disordered" evidence="1">
    <location>
        <begin position="38"/>
        <end position="102"/>
    </location>
</feature>
<comment type="caution">
    <text evidence="2">The sequence shown here is derived from an EMBL/GenBank/DDBJ whole genome shotgun (WGS) entry which is preliminary data.</text>
</comment>
<reference evidence="2" key="1">
    <citation type="submission" date="2021-02" db="EMBL/GenBank/DDBJ databases">
        <authorList>
            <person name="Nowell W R."/>
        </authorList>
    </citation>
    <scope>NUCLEOTIDE SEQUENCE</scope>
    <source>
        <strain evidence="2">Ploen Becks lab</strain>
    </source>
</reference>